<name>A0ABQ5RZT3_9CHLO</name>
<feature type="region of interest" description="Disordered" evidence="7">
    <location>
        <begin position="165"/>
        <end position="185"/>
    </location>
</feature>
<feature type="region of interest" description="Disordered" evidence="7">
    <location>
        <begin position="1708"/>
        <end position="1744"/>
    </location>
</feature>
<dbReference type="InterPro" id="IPR051681">
    <property type="entry name" value="Ser/Thr_Kinases-Pseudokinases"/>
</dbReference>
<feature type="region of interest" description="Disordered" evidence="7">
    <location>
        <begin position="1837"/>
        <end position="1856"/>
    </location>
</feature>
<dbReference type="InterPro" id="IPR011009">
    <property type="entry name" value="Kinase-like_dom_sf"/>
</dbReference>
<dbReference type="PANTHER" id="PTHR44329">
    <property type="entry name" value="SERINE/THREONINE-PROTEIN KINASE TNNI3K-RELATED"/>
    <property type="match status" value="1"/>
</dbReference>
<keyword evidence="4 10" id="KW-0418">Kinase</keyword>
<keyword evidence="8" id="KW-1133">Transmembrane helix</keyword>
<dbReference type="InterPro" id="IPR000719">
    <property type="entry name" value="Prot_kinase_dom"/>
</dbReference>
<feature type="region of interest" description="Disordered" evidence="7">
    <location>
        <begin position="1472"/>
        <end position="1497"/>
    </location>
</feature>
<evidence type="ECO:0000259" key="9">
    <source>
        <dbReference type="PROSITE" id="PS50011"/>
    </source>
</evidence>
<dbReference type="InterPro" id="IPR008271">
    <property type="entry name" value="Ser/Thr_kinase_AS"/>
</dbReference>
<dbReference type="InterPro" id="IPR017441">
    <property type="entry name" value="Protein_kinase_ATP_BS"/>
</dbReference>
<proteinExistence type="predicted"/>
<feature type="region of interest" description="Disordered" evidence="7">
    <location>
        <begin position="877"/>
        <end position="924"/>
    </location>
</feature>
<feature type="compositionally biased region" description="Low complexity" evidence="7">
    <location>
        <begin position="1837"/>
        <end position="1847"/>
    </location>
</feature>
<evidence type="ECO:0000256" key="1">
    <source>
        <dbReference type="ARBA" id="ARBA00022527"/>
    </source>
</evidence>
<feature type="compositionally biased region" description="Polar residues" evidence="7">
    <location>
        <begin position="1472"/>
        <end position="1485"/>
    </location>
</feature>
<feature type="region of interest" description="Disordered" evidence="7">
    <location>
        <begin position="453"/>
        <end position="476"/>
    </location>
</feature>
<keyword evidence="8" id="KW-0812">Transmembrane</keyword>
<feature type="region of interest" description="Disordered" evidence="7">
    <location>
        <begin position="1037"/>
        <end position="1121"/>
    </location>
</feature>
<feature type="region of interest" description="Disordered" evidence="7">
    <location>
        <begin position="2570"/>
        <end position="2625"/>
    </location>
</feature>
<evidence type="ECO:0000313" key="10">
    <source>
        <dbReference type="EMBL" id="GLI62921.1"/>
    </source>
</evidence>
<dbReference type="PROSITE" id="PS50011">
    <property type="entry name" value="PROTEIN_KINASE_DOM"/>
    <property type="match status" value="1"/>
</dbReference>
<dbReference type="SMART" id="SM00220">
    <property type="entry name" value="S_TKc"/>
    <property type="match status" value="1"/>
</dbReference>
<accession>A0ABQ5RZT3</accession>
<comment type="caution">
    <text evidence="10">The sequence shown here is derived from an EMBL/GenBank/DDBJ whole genome shotgun (WGS) entry which is preliminary data.</text>
</comment>
<dbReference type="Gene3D" id="3.30.200.20">
    <property type="entry name" value="Phosphorylase Kinase, domain 1"/>
    <property type="match status" value="1"/>
</dbReference>
<feature type="compositionally biased region" description="Gly residues" evidence="7">
    <location>
        <begin position="1904"/>
        <end position="1921"/>
    </location>
</feature>
<feature type="transmembrane region" description="Helical" evidence="8">
    <location>
        <begin position="107"/>
        <end position="128"/>
    </location>
</feature>
<feature type="domain" description="Protein kinase" evidence="9">
    <location>
        <begin position="2120"/>
        <end position="2424"/>
    </location>
</feature>
<feature type="region of interest" description="Disordered" evidence="7">
    <location>
        <begin position="1538"/>
        <end position="1564"/>
    </location>
</feature>
<evidence type="ECO:0000256" key="5">
    <source>
        <dbReference type="ARBA" id="ARBA00022840"/>
    </source>
</evidence>
<dbReference type="Pfam" id="PF07714">
    <property type="entry name" value="PK_Tyr_Ser-Thr"/>
    <property type="match status" value="1"/>
</dbReference>
<protein>
    <submittedName>
        <fullName evidence="10">Protein tyrosine kinase</fullName>
    </submittedName>
</protein>
<feature type="transmembrane region" description="Helical" evidence="8">
    <location>
        <begin position="134"/>
        <end position="155"/>
    </location>
</feature>
<feature type="compositionally biased region" description="Polar residues" evidence="7">
    <location>
        <begin position="1049"/>
        <end position="1067"/>
    </location>
</feature>
<keyword evidence="2" id="KW-0808">Transferase</keyword>
<dbReference type="PROSITE" id="PS00107">
    <property type="entry name" value="PROTEIN_KINASE_ATP"/>
    <property type="match status" value="1"/>
</dbReference>
<evidence type="ECO:0000256" key="8">
    <source>
        <dbReference type="SAM" id="Phobius"/>
    </source>
</evidence>
<feature type="compositionally biased region" description="Low complexity" evidence="7">
    <location>
        <begin position="456"/>
        <end position="476"/>
    </location>
</feature>
<dbReference type="EMBL" id="BSDZ01000014">
    <property type="protein sequence ID" value="GLI62921.1"/>
    <property type="molecule type" value="Genomic_DNA"/>
</dbReference>
<dbReference type="GO" id="GO:0016301">
    <property type="term" value="F:kinase activity"/>
    <property type="evidence" value="ECO:0007669"/>
    <property type="project" value="UniProtKB-KW"/>
</dbReference>
<dbReference type="InterPro" id="IPR001245">
    <property type="entry name" value="Ser-Thr/Tyr_kinase_cat_dom"/>
</dbReference>
<feature type="region of interest" description="Disordered" evidence="7">
    <location>
        <begin position="1579"/>
        <end position="1612"/>
    </location>
</feature>
<feature type="compositionally biased region" description="Gly residues" evidence="7">
    <location>
        <begin position="1590"/>
        <end position="1606"/>
    </location>
</feature>
<keyword evidence="11" id="KW-1185">Reference proteome</keyword>
<evidence type="ECO:0000256" key="7">
    <source>
        <dbReference type="SAM" id="MobiDB-lite"/>
    </source>
</evidence>
<dbReference type="Proteomes" id="UP001165090">
    <property type="component" value="Unassembled WGS sequence"/>
</dbReference>
<dbReference type="SUPFAM" id="SSF56112">
    <property type="entry name" value="Protein kinase-like (PK-like)"/>
    <property type="match status" value="1"/>
</dbReference>
<feature type="region of interest" description="Disordered" evidence="7">
    <location>
        <begin position="1760"/>
        <end position="1801"/>
    </location>
</feature>
<evidence type="ECO:0000256" key="6">
    <source>
        <dbReference type="PROSITE-ProRule" id="PRU10141"/>
    </source>
</evidence>
<feature type="compositionally biased region" description="Polar residues" evidence="7">
    <location>
        <begin position="1085"/>
        <end position="1097"/>
    </location>
</feature>
<feature type="region of interest" description="Disordered" evidence="7">
    <location>
        <begin position="1889"/>
        <end position="1922"/>
    </location>
</feature>
<keyword evidence="8" id="KW-0472">Membrane</keyword>
<feature type="transmembrane region" description="Helical" evidence="8">
    <location>
        <begin position="26"/>
        <end position="46"/>
    </location>
</feature>
<feature type="compositionally biased region" description="Low complexity" evidence="7">
    <location>
        <begin position="1771"/>
        <end position="1784"/>
    </location>
</feature>
<feature type="compositionally biased region" description="Low complexity" evidence="7">
    <location>
        <begin position="1722"/>
        <end position="1732"/>
    </location>
</feature>
<evidence type="ECO:0000256" key="2">
    <source>
        <dbReference type="ARBA" id="ARBA00022679"/>
    </source>
</evidence>
<feature type="compositionally biased region" description="Low complexity" evidence="7">
    <location>
        <begin position="2594"/>
        <end position="2606"/>
    </location>
</feature>
<feature type="compositionally biased region" description="Basic and acidic residues" evidence="7">
    <location>
        <begin position="880"/>
        <end position="889"/>
    </location>
</feature>
<feature type="compositionally biased region" description="Gly residues" evidence="7">
    <location>
        <begin position="1541"/>
        <end position="1553"/>
    </location>
</feature>
<gene>
    <name evidence="10" type="primary">PKY1</name>
    <name evidence="10" type="ORF">VaNZ11_005772</name>
</gene>
<feature type="region of interest" description="Disordered" evidence="7">
    <location>
        <begin position="2457"/>
        <end position="2514"/>
    </location>
</feature>
<evidence type="ECO:0000313" key="11">
    <source>
        <dbReference type="Proteomes" id="UP001165090"/>
    </source>
</evidence>
<feature type="compositionally biased region" description="Gly residues" evidence="7">
    <location>
        <begin position="2484"/>
        <end position="2508"/>
    </location>
</feature>
<feature type="compositionally biased region" description="Low complexity" evidence="7">
    <location>
        <begin position="172"/>
        <end position="185"/>
    </location>
</feature>
<sequence>MELSLAAVSLAVVICSLTGEFAWTRVLLSACALACIFGAFLVELMLSKATVLANSWLVGPEQVLSFGAMFLAALASRAGASEHISHLALTTLFWHVSLPKHDRKGMLVLVAVLQFAQTALVCGAHLAFRPLGAGKYIFIVSAGVVGILLPVNWLLPRLLSSAHTPCDPNRKSTAGDSGPASSAAGERFGNTSAACACARGISGFDRCHTTDAISPVPGRASEAAASKAAQLSRLIALDSGVRLRPLGTSSDGYNGRARSLGFRDSAASTQVSSWEFRGREGPQGRNGVPAPPYCQPETLSFPAASTATTACQTDDELLLWLFTGASTVPSAADEVRDEPRASYSGIMSPINLGFQFAELWSSTAKDGANVGGIRVGGGSDGLRSQDGGGGNSGGGDGGRSGGVGKYDSFTSVWSRCTDGVHDMVLSARASSGEGEGPDNLATASARHLEEWRYSNGSQQGAKPGGQQQPASAASSSSLVAGGWSQMPWHGYAYPACAKQSSLGVSGAGAPVALTQMHPRNTGVRGGGGAAADGSGIPGDGISTGFLSTAHLTQHHSQQLAMHSQQLVQPHRVFLRTQSSGSGRTSGIFGNVALALGSSAAAAAAAAATAFSGTAFRSVGLPADQRGMTAAATVLGERAAMGAGGESVSGPGSGFGSVSGSAAGAASLACRALVRQQRLQRSRTFNSLSPERSRALIGLARTDAGAPSQLPPPDLDEGQLGSVAVSVPSPYSEESDEEAVQRLRTLRALRRYQPELATSLESFAALLRRRELDGGGVVNRASRSFGLEETAMPMAGAAGNVTAARRSGFPTVAAAAATGGFPGDLVAMGMGEEMALCGSGLRRHVRRTQSSSGLLCGLAAAGGAEVPHREPSLRRGGFMHHQQEQHPHQQRDHRHQSQQQQQEHQHCGRQGTRHHASTTTNIPRRSVQLNGDLEAEFLAGVVAAGPLPQLIDASELTLLEGLPAIQAASAASQAMPPPRTTSSDGCRSVVMDAHSELSFEQHLLVPAAAASGAAAPYSHSATSSRRWSCASSSISSATVGSRGERMSMSAAESVTHGLSTGDGQKQGATGSGGMADYVRRAHQVQRSRSAGETGFRSSDANRRGRQRHWSQLPHQEHRRASLQQAWQTMIAEGSLRRATAAATSAPLPVTARMSDSDGVLPYGADPHGPPAVDGACGSGASAASVSPTGRSPTSPFVISAGVTSTIVSGRHSSGDGSGPVTSLFARTAGGLDSAVVDDRSVRLCKSLSERSLQQRLTTSHHYRRVGRTKSRFALLQDPTDGSAGGAGSLTGSSMQRISSGGSMAVRQLENVLEEQEHEQEEEQEDGPLAAAAAVASLRGSVAAGSRSTNDAGERGPSATVVATAATSLIKSERLKSCSGRNEDDGCGDPAVKPDDGCGAVDAGFETAFAKAAAAFGSTTGDDVVEGAVLAASGAAGAADASGTRSPRRTAWRSASELSFASVVMRRSRPSVGFSVTSMDRSTSGGLTPQRDGRDRRSLDSFGESAQAVETWLQEGDDSIPSRIETSVLSIDGATSLSPSLLGSGGSHGGSGGVAGSSRPSTSGMMLTDGIMRQRESIRLSMERKSSVARSRGGGSSISGRLSGGSVSGDGSADSDEELLDVLADEAVLERTRKVSRAVLRRLQEQNHVSVPCKTASFRFAAPIIPSLSSSAPLPTTSTLSQGSGGVPAPLVPLPTAAAAMEVTSPFTVTHGTQDSVARPPPGGAAATPVAAHPKNPVPDDNIAEGILLPPLAGPVLPELERERTRERPVGHSSTALGGDAASASGSPPPPTASGHQSPEMPAVVSAHPAPLSAQNLQHHTRHWEATSPAACDPAALALQLPSPSPSQSGPMDPLSDLDASPSAALIAAFNTAAETAVTAPAAAAASAVGSGSSAAPHQSGVESGRSGGGASGSGAGGGGGSGPVPRSVIAARLSMPLLPFNNTDATSALVVAAGRNSTTSALSRQTSNNTIGGLSACESTGSLADAAAALLMQSGDDIASASISATAAAASRQQLTVEIQHNSALSRSPSVLISGSNAGRSIVVRLNSGGGGGGGPGPLSGGSVAMFGPRQTFAPSTVRQPSKLSGGAALSGGDTVELEVEEAVLANRRMQDDRGVLLEEIAIDKVLGFGSMGMVYHGRLYDTKVVVKLIEHGTGVLGKEKERGRLARVEACVSRMLLHPNIVLTYDACTGSLQPGRLAAKLGRGGGGVGARGGRQRFMTVMVQEFCELGTLKDAVSKRKHGLAAWSGASPAPGSLPLLYQVALDIANGMKHLAALRIIHADLKAENVLLQKMETSNDRPHGFCAKVADFGLAMVLAPGEDEIRQGIHGTVSHMPPEAMKDTLFSLATDVFSFGVVLWELYTTESPYRGMAPHEVVEAVCVRGERPGWPQHSPPDLVELAEDCWHMDPHQRPSFADIVERLRQLLAPTRGPPERCGSLTSGITEESDELEMALRQQRRGAPVTSVRGGGGGGAVSDTGSDFVGLPGTGGGGGGIPTQGSSRGAGAGAGAAEGSLGVPRAAPRDPLGLLLWALCQFPAEPPLRVAGPSADSEQWVLQVEDMVLKSRQEHEDLPAAGSGTGMGSGFTPAAGSVPKLESVSEVSPDSSNSGEAAGAVASTTPVVKPQPA</sequence>
<keyword evidence="5 6" id="KW-0067">ATP-binding</keyword>
<evidence type="ECO:0000256" key="3">
    <source>
        <dbReference type="ARBA" id="ARBA00022741"/>
    </source>
</evidence>
<keyword evidence="3 6" id="KW-0547">Nucleotide-binding</keyword>
<feature type="region of interest" description="Disordered" evidence="7">
    <location>
        <begin position="375"/>
        <end position="401"/>
    </location>
</feature>
<feature type="compositionally biased region" description="Low complexity" evidence="7">
    <location>
        <begin position="1889"/>
        <end position="1903"/>
    </location>
</feature>
<dbReference type="Gene3D" id="1.10.510.10">
    <property type="entry name" value="Transferase(Phosphotransferase) domain 1"/>
    <property type="match status" value="1"/>
</dbReference>
<organism evidence="10 11">
    <name type="scientific">Volvox africanus</name>
    <dbReference type="NCBI Taxonomy" id="51714"/>
    <lineage>
        <taxon>Eukaryota</taxon>
        <taxon>Viridiplantae</taxon>
        <taxon>Chlorophyta</taxon>
        <taxon>core chlorophytes</taxon>
        <taxon>Chlorophyceae</taxon>
        <taxon>CS clade</taxon>
        <taxon>Chlamydomonadales</taxon>
        <taxon>Volvocaceae</taxon>
        <taxon>Volvox</taxon>
    </lineage>
</organism>
<dbReference type="PANTHER" id="PTHR44329:SF214">
    <property type="entry name" value="PROTEIN KINASE DOMAIN-CONTAINING PROTEIN"/>
    <property type="match status" value="1"/>
</dbReference>
<feature type="binding site" evidence="6">
    <location>
        <position position="2147"/>
    </location>
    <ligand>
        <name>ATP</name>
        <dbReference type="ChEBI" id="CHEBI:30616"/>
    </ligand>
</feature>
<evidence type="ECO:0000256" key="4">
    <source>
        <dbReference type="ARBA" id="ARBA00022777"/>
    </source>
</evidence>
<keyword evidence="1" id="KW-0723">Serine/threonine-protein kinase</keyword>
<reference evidence="10 11" key="1">
    <citation type="journal article" date="2023" name="IScience">
        <title>Expanded male sex-determining region conserved during the evolution of homothallism in the green alga Volvox.</title>
        <authorList>
            <person name="Yamamoto K."/>
            <person name="Matsuzaki R."/>
            <person name="Mahakham W."/>
            <person name="Heman W."/>
            <person name="Sekimoto H."/>
            <person name="Kawachi M."/>
            <person name="Minakuchi Y."/>
            <person name="Toyoda A."/>
            <person name="Nozaki H."/>
        </authorList>
    </citation>
    <scope>NUCLEOTIDE SEQUENCE [LARGE SCALE GENOMIC DNA]</scope>
    <source>
        <strain evidence="10 11">NIES-4468</strain>
    </source>
</reference>
<dbReference type="PROSITE" id="PS00108">
    <property type="entry name" value="PROTEIN_KINASE_ST"/>
    <property type="match status" value="1"/>
</dbReference>